<dbReference type="GO" id="GO:0005524">
    <property type="term" value="F:ATP binding"/>
    <property type="evidence" value="ECO:0007669"/>
    <property type="project" value="InterPro"/>
</dbReference>
<feature type="non-terminal residue" evidence="2">
    <location>
        <position position="1"/>
    </location>
</feature>
<accession>A0A6A4H9B8</accession>
<organism evidence="2 3">
    <name type="scientific">Gymnopus androsaceus JB14</name>
    <dbReference type="NCBI Taxonomy" id="1447944"/>
    <lineage>
        <taxon>Eukaryota</taxon>
        <taxon>Fungi</taxon>
        <taxon>Dikarya</taxon>
        <taxon>Basidiomycota</taxon>
        <taxon>Agaricomycotina</taxon>
        <taxon>Agaricomycetes</taxon>
        <taxon>Agaricomycetidae</taxon>
        <taxon>Agaricales</taxon>
        <taxon>Marasmiineae</taxon>
        <taxon>Omphalotaceae</taxon>
        <taxon>Gymnopus</taxon>
    </lineage>
</organism>
<feature type="domain" description="Protein kinase" evidence="1">
    <location>
        <begin position="1"/>
        <end position="141"/>
    </location>
</feature>
<reference evidence="2" key="1">
    <citation type="journal article" date="2019" name="Environ. Microbiol.">
        <title>Fungal ecological strategies reflected in gene transcription - a case study of two litter decomposers.</title>
        <authorList>
            <person name="Barbi F."/>
            <person name="Kohler A."/>
            <person name="Barry K."/>
            <person name="Baskaran P."/>
            <person name="Daum C."/>
            <person name="Fauchery L."/>
            <person name="Ihrmark K."/>
            <person name="Kuo A."/>
            <person name="LaButti K."/>
            <person name="Lipzen A."/>
            <person name="Morin E."/>
            <person name="Grigoriev I.V."/>
            <person name="Henrissat B."/>
            <person name="Lindahl B."/>
            <person name="Martin F."/>
        </authorList>
    </citation>
    <scope>NUCLEOTIDE SEQUENCE</scope>
    <source>
        <strain evidence="2">JB14</strain>
    </source>
</reference>
<name>A0A6A4H9B8_9AGAR</name>
<dbReference type="OrthoDB" id="538607at2759"/>
<evidence type="ECO:0000259" key="1">
    <source>
        <dbReference type="PROSITE" id="PS50011"/>
    </source>
</evidence>
<protein>
    <recommendedName>
        <fullName evidence="1">Protein kinase domain-containing protein</fullName>
    </recommendedName>
</protein>
<dbReference type="EMBL" id="ML769552">
    <property type="protein sequence ID" value="KAE9394320.1"/>
    <property type="molecule type" value="Genomic_DNA"/>
</dbReference>
<dbReference type="Pfam" id="PF07714">
    <property type="entry name" value="PK_Tyr_Ser-Thr"/>
    <property type="match status" value="1"/>
</dbReference>
<dbReference type="AlphaFoldDB" id="A0A6A4H9B8"/>
<evidence type="ECO:0000313" key="2">
    <source>
        <dbReference type="EMBL" id="KAE9394320.1"/>
    </source>
</evidence>
<dbReference type="InterPro" id="IPR000719">
    <property type="entry name" value="Prot_kinase_dom"/>
</dbReference>
<dbReference type="GO" id="GO:0004672">
    <property type="term" value="F:protein kinase activity"/>
    <property type="evidence" value="ECO:0007669"/>
    <property type="project" value="InterPro"/>
</dbReference>
<dbReference type="Gene3D" id="1.10.510.10">
    <property type="entry name" value="Transferase(Phosphotransferase) domain 1"/>
    <property type="match status" value="1"/>
</dbReference>
<gene>
    <name evidence="2" type="ORF">BT96DRAFT_827844</name>
</gene>
<dbReference type="GO" id="GO:0007165">
    <property type="term" value="P:signal transduction"/>
    <property type="evidence" value="ECO:0007669"/>
    <property type="project" value="TreeGrafter"/>
</dbReference>
<evidence type="ECO:0000313" key="3">
    <source>
        <dbReference type="Proteomes" id="UP000799118"/>
    </source>
</evidence>
<dbReference type="PANTHER" id="PTHR23257">
    <property type="entry name" value="SERINE-THREONINE PROTEIN KINASE"/>
    <property type="match status" value="1"/>
</dbReference>
<proteinExistence type="predicted"/>
<dbReference type="PANTHER" id="PTHR23257:SF958">
    <property type="entry name" value="SERINE_THREONINE-PROTEIN KINASE WNK4"/>
    <property type="match status" value="1"/>
</dbReference>
<dbReference type="GO" id="GO:0005737">
    <property type="term" value="C:cytoplasm"/>
    <property type="evidence" value="ECO:0007669"/>
    <property type="project" value="TreeGrafter"/>
</dbReference>
<dbReference type="InterPro" id="IPR011009">
    <property type="entry name" value="Kinase-like_dom_sf"/>
</dbReference>
<dbReference type="InterPro" id="IPR001245">
    <property type="entry name" value="Ser-Thr/Tyr_kinase_cat_dom"/>
</dbReference>
<dbReference type="SUPFAM" id="SSF56112">
    <property type="entry name" value="Protein kinase-like (PK-like)"/>
    <property type="match status" value="1"/>
</dbReference>
<keyword evidence="3" id="KW-1185">Reference proteome</keyword>
<dbReference type="Proteomes" id="UP000799118">
    <property type="component" value="Unassembled WGS sequence"/>
</dbReference>
<dbReference type="PROSITE" id="PS50011">
    <property type="entry name" value="PROTEIN_KINASE_DOM"/>
    <property type="match status" value="1"/>
</dbReference>
<dbReference type="InterPro" id="IPR050167">
    <property type="entry name" value="Ser_Thr_protein_kinase"/>
</dbReference>
<sequence length="141" mass="15921">CNILITDDGVPVLSDIGLSQLATPPDWTIPSDDGTRWMAPEVMDPRSAANLNLECPTTPLSDVYSFGMSYARGMFIKVYTGNVPFSARRFYGGVVLDVMRGIRPSRPNLESCPNLKDELWHIIQSCWTHDPFQRREYPISR</sequence>